<feature type="transmembrane region" description="Helical" evidence="1">
    <location>
        <begin position="84"/>
        <end position="111"/>
    </location>
</feature>
<comment type="caution">
    <text evidence="2">The sequence shown here is derived from an EMBL/GenBank/DDBJ whole genome shotgun (WGS) entry which is preliminary data.</text>
</comment>
<feature type="transmembrane region" description="Helical" evidence="1">
    <location>
        <begin position="584"/>
        <end position="602"/>
    </location>
</feature>
<keyword evidence="3" id="KW-1185">Reference proteome</keyword>
<dbReference type="InterPro" id="IPR050327">
    <property type="entry name" value="Proton-linked_MCT"/>
</dbReference>
<evidence type="ECO:0000313" key="2">
    <source>
        <dbReference type="EMBL" id="GBN98057.1"/>
    </source>
</evidence>
<organism evidence="2 3">
    <name type="scientific">Araneus ventricosus</name>
    <name type="common">Orbweaver spider</name>
    <name type="synonym">Epeira ventricosa</name>
    <dbReference type="NCBI Taxonomy" id="182803"/>
    <lineage>
        <taxon>Eukaryota</taxon>
        <taxon>Metazoa</taxon>
        <taxon>Ecdysozoa</taxon>
        <taxon>Arthropoda</taxon>
        <taxon>Chelicerata</taxon>
        <taxon>Arachnida</taxon>
        <taxon>Araneae</taxon>
        <taxon>Araneomorphae</taxon>
        <taxon>Entelegynae</taxon>
        <taxon>Araneoidea</taxon>
        <taxon>Araneidae</taxon>
        <taxon>Araneus</taxon>
    </lineage>
</organism>
<dbReference type="Gene3D" id="1.20.1250.20">
    <property type="entry name" value="MFS general substrate transporter like domains"/>
    <property type="match status" value="2"/>
</dbReference>
<dbReference type="InterPro" id="IPR011701">
    <property type="entry name" value="MFS"/>
</dbReference>
<keyword evidence="1" id="KW-1133">Transmembrane helix</keyword>
<dbReference type="PROSITE" id="PS51257">
    <property type="entry name" value="PROKAR_LIPOPROTEIN"/>
    <property type="match status" value="1"/>
</dbReference>
<dbReference type="EMBL" id="BGPR01027505">
    <property type="protein sequence ID" value="GBN98057.1"/>
    <property type="molecule type" value="Genomic_DNA"/>
</dbReference>
<sequence>MARQPTSGVDGGYAWIVAVACFMINFIMAGLARAAGVLYVAVIELYGVSRETATTPFSMRFSVRNMSGPLVGVLGQRFGIRATVLMGGLLAGIGGILCVLAPNVFWITMFWGGVHGLGYGLCNIIHVLLLNQYFDKYKGTAMGFAFSGDCFGTFAFPVILEILLEEYGLNGTFLILGGIALNVIPAALLLKTPYWLEEKRKSATLDPESKPNKPYSFETAASKSPKQLGAVMVLPANKTMKSYTCGILNACFVSDALPSFEVHHKSSISQFPITKENATLVKANCVYSDNDGFVWDENCKNCELPKSVESLRSSRAMTDPEKPELFLNVESFSKCCDEMYKIRSYSCKPNLMTEEHLLGERAHQNIIIAEALKLDNSVSGALENKSVMPKDLTSNSEKIEYTDDENSHDEVKQNAFFRFLVTNTRPVFILIAITMSFFVFLFMAIITIINDYASDIGIASDLAKYIIIGFSVSDLIGRLGFGVVLDKKWIKLGHFAGLTTVIMGASILVIPFFANFYYLMSCMFVCGFVLGGNCIMYPILVTHYVEKRDESVALGCLQFYGGVLVLLLPPMIGFFRDSIGSYNGVFWTVGGLCVASGLAWVLEPCLWRMQQRTAENSAPRQNC</sequence>
<feature type="transmembrane region" description="Helical" evidence="1">
    <location>
        <begin position="117"/>
        <end position="134"/>
    </location>
</feature>
<evidence type="ECO:0000256" key="1">
    <source>
        <dbReference type="SAM" id="Phobius"/>
    </source>
</evidence>
<feature type="transmembrane region" description="Helical" evidence="1">
    <location>
        <begin position="462"/>
        <end position="485"/>
    </location>
</feature>
<feature type="transmembrane region" description="Helical" evidence="1">
    <location>
        <begin position="516"/>
        <end position="540"/>
    </location>
</feature>
<gene>
    <name evidence="2" type="primary">Slc16a9_3</name>
    <name evidence="2" type="ORF">AVEN_173494_1</name>
</gene>
<protein>
    <submittedName>
        <fullName evidence="2">Monocarboxylate transporter 9</fullName>
    </submittedName>
</protein>
<dbReference type="OrthoDB" id="6422522at2759"/>
<feature type="transmembrane region" description="Helical" evidence="1">
    <location>
        <begin position="492"/>
        <end position="510"/>
    </location>
</feature>
<dbReference type="GO" id="GO:0008028">
    <property type="term" value="F:monocarboxylic acid transmembrane transporter activity"/>
    <property type="evidence" value="ECO:0007669"/>
    <property type="project" value="TreeGrafter"/>
</dbReference>
<feature type="transmembrane region" description="Helical" evidence="1">
    <location>
        <begin position="427"/>
        <end position="450"/>
    </location>
</feature>
<dbReference type="AlphaFoldDB" id="A0A4Y2TBX3"/>
<feature type="transmembrane region" description="Helical" evidence="1">
    <location>
        <begin position="12"/>
        <end position="42"/>
    </location>
</feature>
<evidence type="ECO:0000313" key="3">
    <source>
        <dbReference type="Proteomes" id="UP000499080"/>
    </source>
</evidence>
<dbReference type="InterPro" id="IPR036259">
    <property type="entry name" value="MFS_trans_sf"/>
</dbReference>
<dbReference type="Pfam" id="PF07690">
    <property type="entry name" value="MFS_1"/>
    <property type="match status" value="2"/>
</dbReference>
<dbReference type="SUPFAM" id="SSF103473">
    <property type="entry name" value="MFS general substrate transporter"/>
    <property type="match status" value="1"/>
</dbReference>
<accession>A0A4Y2TBX3</accession>
<feature type="transmembrane region" description="Helical" evidence="1">
    <location>
        <begin position="172"/>
        <end position="190"/>
    </location>
</feature>
<dbReference type="PANTHER" id="PTHR11360:SF303">
    <property type="entry name" value="MAJOR FACILITATOR SUPERFAMILY (MFS) PROFILE DOMAIN-CONTAINING PROTEIN"/>
    <property type="match status" value="1"/>
</dbReference>
<feature type="transmembrane region" description="Helical" evidence="1">
    <location>
        <begin position="552"/>
        <end position="572"/>
    </location>
</feature>
<dbReference type="Proteomes" id="UP000499080">
    <property type="component" value="Unassembled WGS sequence"/>
</dbReference>
<name>A0A4Y2TBX3_ARAVE</name>
<keyword evidence="1" id="KW-0472">Membrane</keyword>
<keyword evidence="1" id="KW-0812">Transmembrane</keyword>
<proteinExistence type="predicted"/>
<dbReference type="PANTHER" id="PTHR11360">
    <property type="entry name" value="MONOCARBOXYLATE TRANSPORTER"/>
    <property type="match status" value="1"/>
</dbReference>
<reference evidence="2 3" key="1">
    <citation type="journal article" date="2019" name="Sci. Rep.">
        <title>Orb-weaving spider Araneus ventricosus genome elucidates the spidroin gene catalogue.</title>
        <authorList>
            <person name="Kono N."/>
            <person name="Nakamura H."/>
            <person name="Ohtoshi R."/>
            <person name="Moran D.A.P."/>
            <person name="Shinohara A."/>
            <person name="Yoshida Y."/>
            <person name="Fujiwara M."/>
            <person name="Mori M."/>
            <person name="Tomita M."/>
            <person name="Arakawa K."/>
        </authorList>
    </citation>
    <scope>NUCLEOTIDE SEQUENCE [LARGE SCALE GENOMIC DNA]</scope>
</reference>
<feature type="transmembrane region" description="Helical" evidence="1">
    <location>
        <begin position="141"/>
        <end position="160"/>
    </location>
</feature>